<sequence>MSGELIFPKQGDLIWIDAEPHAGHEYGGHHPQNNNIRRPMLVVSSTVYNERTGMVVGFPITSKIPKGFPAALSVKGVKINGFAITSNMLGYDYAARNGEVVDHVSKVLRLKALAAVKDIFDFY</sequence>
<proteinExistence type="inferred from homology"/>
<comment type="similarity">
    <text evidence="1">Belongs to the PemK/MazF family.</text>
</comment>
<evidence type="ECO:0000313" key="4">
    <source>
        <dbReference type="Proteomes" id="UP001596310"/>
    </source>
</evidence>
<dbReference type="Gene3D" id="2.30.30.110">
    <property type="match status" value="1"/>
</dbReference>
<dbReference type="Proteomes" id="UP001596310">
    <property type="component" value="Unassembled WGS sequence"/>
</dbReference>
<evidence type="ECO:0000256" key="1">
    <source>
        <dbReference type="ARBA" id="ARBA00007521"/>
    </source>
</evidence>
<evidence type="ECO:0000313" key="3">
    <source>
        <dbReference type="EMBL" id="MFC6315365.1"/>
    </source>
</evidence>
<organism evidence="3 4">
    <name type="scientific">Lapidilactobacillus achengensis</name>
    <dbReference type="NCBI Taxonomy" id="2486000"/>
    <lineage>
        <taxon>Bacteria</taxon>
        <taxon>Bacillati</taxon>
        <taxon>Bacillota</taxon>
        <taxon>Bacilli</taxon>
        <taxon>Lactobacillales</taxon>
        <taxon>Lactobacillaceae</taxon>
        <taxon>Lapidilactobacillus</taxon>
    </lineage>
</organism>
<dbReference type="RefSeq" id="WP_125597582.1">
    <property type="nucleotide sequence ID" value="NZ_JBHSSM010000017.1"/>
</dbReference>
<keyword evidence="2" id="KW-1277">Toxin-antitoxin system</keyword>
<dbReference type="InterPro" id="IPR003477">
    <property type="entry name" value="PemK-like"/>
</dbReference>
<keyword evidence="4" id="KW-1185">Reference proteome</keyword>
<accession>A0ABW1UN23</accession>
<dbReference type="SUPFAM" id="SSF50118">
    <property type="entry name" value="Cell growth inhibitor/plasmid maintenance toxic component"/>
    <property type="match status" value="1"/>
</dbReference>
<gene>
    <name evidence="3" type="ORF">ACFQHW_07305</name>
</gene>
<dbReference type="InterPro" id="IPR011067">
    <property type="entry name" value="Plasmid_toxin/cell-grow_inhib"/>
</dbReference>
<comment type="caution">
    <text evidence="3">The sequence shown here is derived from an EMBL/GenBank/DDBJ whole genome shotgun (WGS) entry which is preliminary data.</text>
</comment>
<reference evidence="4" key="1">
    <citation type="journal article" date="2019" name="Int. J. Syst. Evol. Microbiol.">
        <title>The Global Catalogue of Microorganisms (GCM) 10K type strain sequencing project: providing services to taxonomists for standard genome sequencing and annotation.</title>
        <authorList>
            <consortium name="The Broad Institute Genomics Platform"/>
            <consortium name="The Broad Institute Genome Sequencing Center for Infectious Disease"/>
            <person name="Wu L."/>
            <person name="Ma J."/>
        </authorList>
    </citation>
    <scope>NUCLEOTIDE SEQUENCE [LARGE SCALE GENOMIC DNA]</scope>
    <source>
        <strain evidence="4">CCM 8897</strain>
    </source>
</reference>
<protein>
    <submittedName>
        <fullName evidence="3">Type II toxin-antitoxin system PemK/MazF family toxin</fullName>
    </submittedName>
</protein>
<evidence type="ECO:0000256" key="2">
    <source>
        <dbReference type="ARBA" id="ARBA00022649"/>
    </source>
</evidence>
<dbReference type="EMBL" id="JBHSSM010000017">
    <property type="protein sequence ID" value="MFC6315365.1"/>
    <property type="molecule type" value="Genomic_DNA"/>
</dbReference>
<dbReference type="Pfam" id="PF02452">
    <property type="entry name" value="PemK_toxin"/>
    <property type="match status" value="1"/>
</dbReference>
<name>A0ABW1UN23_9LACO</name>